<sequence>MAAALPVSRWLGFAGLALAVGVPVLALLCWPGGWGSSRLRRLATWGAGAVAVSALLTFLLQGPYAAATGLGSVLDRSLLSATASSVAGWTLLARAFFAVGLALVLRPVWRAGSPPTVARTVAAGALAVGVVVSTAAIGHPVAGPWPGLAVPVAAVHGAAMAVWLGGLAALLVVVLRPGTPATDLAGVLTPGRGSRSAPSPRWW</sequence>
<name>A0ABZ1B3X8_9ACTN</name>
<comment type="subcellular location">
    <subcellularLocation>
        <location evidence="1">Cell envelope</location>
    </subcellularLocation>
</comment>
<evidence type="ECO:0008006" key="5">
    <source>
        <dbReference type="Google" id="ProtNLM"/>
    </source>
</evidence>
<keyword evidence="2" id="KW-1133">Transmembrane helix</keyword>
<dbReference type="EMBL" id="CP141261">
    <property type="protein sequence ID" value="WRL65087.1"/>
    <property type="molecule type" value="Genomic_DNA"/>
</dbReference>
<gene>
    <name evidence="3" type="ORF">U6N30_05190</name>
</gene>
<evidence type="ECO:0000313" key="4">
    <source>
        <dbReference type="Proteomes" id="UP001324287"/>
    </source>
</evidence>
<accession>A0ABZ1B3X8</accession>
<dbReference type="RefSeq" id="WP_324276411.1">
    <property type="nucleotide sequence ID" value="NZ_CP141261.1"/>
</dbReference>
<feature type="transmembrane region" description="Helical" evidence="2">
    <location>
        <begin position="12"/>
        <end position="30"/>
    </location>
</feature>
<dbReference type="PANTHER" id="PTHR34820:SF4">
    <property type="entry name" value="INNER MEMBRANE PROTEIN YEBZ"/>
    <property type="match status" value="1"/>
</dbReference>
<reference evidence="3 4" key="1">
    <citation type="submission" date="2023-12" db="EMBL/GenBank/DDBJ databases">
        <title>Blastococcus brunescens sp. nov., an actonobacterium isolated from sandstone collected in sahara desert.</title>
        <authorList>
            <person name="Gtari M."/>
            <person name="Ghodhbane F."/>
        </authorList>
    </citation>
    <scope>NUCLEOTIDE SEQUENCE [LARGE SCALE GENOMIC DNA]</scope>
    <source>
        <strain evidence="3 4">BMG 8361</strain>
    </source>
</reference>
<evidence type="ECO:0000256" key="2">
    <source>
        <dbReference type="SAM" id="Phobius"/>
    </source>
</evidence>
<feature type="transmembrane region" description="Helical" evidence="2">
    <location>
        <begin position="42"/>
        <end position="66"/>
    </location>
</feature>
<proteinExistence type="predicted"/>
<dbReference type="Proteomes" id="UP001324287">
    <property type="component" value="Chromosome"/>
</dbReference>
<keyword evidence="2" id="KW-0472">Membrane</keyword>
<dbReference type="PANTHER" id="PTHR34820">
    <property type="entry name" value="INNER MEMBRANE PROTEIN YEBZ"/>
    <property type="match status" value="1"/>
</dbReference>
<feature type="transmembrane region" description="Helical" evidence="2">
    <location>
        <begin position="86"/>
        <end position="105"/>
    </location>
</feature>
<keyword evidence="4" id="KW-1185">Reference proteome</keyword>
<protein>
    <recommendedName>
        <fullName evidence="5">Copper resistance protein D domain-containing protein</fullName>
    </recommendedName>
</protein>
<evidence type="ECO:0000256" key="1">
    <source>
        <dbReference type="ARBA" id="ARBA00004196"/>
    </source>
</evidence>
<feature type="transmembrane region" description="Helical" evidence="2">
    <location>
        <begin position="149"/>
        <end position="175"/>
    </location>
</feature>
<keyword evidence="2" id="KW-0812">Transmembrane</keyword>
<dbReference type="InterPro" id="IPR032694">
    <property type="entry name" value="CopC/D"/>
</dbReference>
<organism evidence="3 4">
    <name type="scientific">Blastococcus brunescens</name>
    <dbReference type="NCBI Taxonomy" id="1564165"/>
    <lineage>
        <taxon>Bacteria</taxon>
        <taxon>Bacillati</taxon>
        <taxon>Actinomycetota</taxon>
        <taxon>Actinomycetes</taxon>
        <taxon>Geodermatophilales</taxon>
        <taxon>Geodermatophilaceae</taxon>
        <taxon>Blastococcus</taxon>
    </lineage>
</organism>
<evidence type="ECO:0000313" key="3">
    <source>
        <dbReference type="EMBL" id="WRL65087.1"/>
    </source>
</evidence>
<feature type="transmembrane region" description="Helical" evidence="2">
    <location>
        <begin position="117"/>
        <end position="137"/>
    </location>
</feature>